<dbReference type="EMBL" id="KQ414581">
    <property type="protein sequence ID" value="KOC70987.1"/>
    <property type="molecule type" value="Genomic_DNA"/>
</dbReference>
<dbReference type="GO" id="GO:0070652">
    <property type="term" value="C:HAUS complex"/>
    <property type="evidence" value="ECO:0007669"/>
    <property type="project" value="InterPro"/>
</dbReference>
<evidence type="ECO:0000313" key="2">
    <source>
        <dbReference type="EMBL" id="KOC70987.1"/>
    </source>
</evidence>
<gene>
    <name evidence="2" type="ORF">WH47_04973</name>
</gene>
<dbReference type="PANTHER" id="PTHR16151">
    <property type="entry name" value="HAUS AUGMIN-LIKE COMPLEX SUBUNIT 6"/>
    <property type="match status" value="1"/>
</dbReference>
<dbReference type="PANTHER" id="PTHR16151:SF2">
    <property type="entry name" value="HAUS AUGMIN-LIKE COMPLEX SUBUNIT 6"/>
    <property type="match status" value="1"/>
</dbReference>
<dbReference type="InterPro" id="IPR028163">
    <property type="entry name" value="HAUS_6_N"/>
</dbReference>
<dbReference type="GO" id="GO:0051225">
    <property type="term" value="P:spindle assembly"/>
    <property type="evidence" value="ECO:0007669"/>
    <property type="project" value="InterPro"/>
</dbReference>
<dbReference type="GO" id="GO:1990498">
    <property type="term" value="C:mitotic spindle microtubule"/>
    <property type="evidence" value="ECO:0007669"/>
    <property type="project" value="TreeGrafter"/>
</dbReference>
<proteinExistence type="predicted"/>
<name>A0A0L7RJ44_9HYME</name>
<dbReference type="GO" id="GO:0008017">
    <property type="term" value="F:microtubule binding"/>
    <property type="evidence" value="ECO:0007669"/>
    <property type="project" value="TreeGrafter"/>
</dbReference>
<evidence type="ECO:0000259" key="1">
    <source>
        <dbReference type="Pfam" id="PF14661"/>
    </source>
</evidence>
<evidence type="ECO:0000313" key="3">
    <source>
        <dbReference type="Proteomes" id="UP000053825"/>
    </source>
</evidence>
<dbReference type="InterPro" id="IPR026797">
    <property type="entry name" value="HAUS_6"/>
</dbReference>
<dbReference type="Proteomes" id="UP000053825">
    <property type="component" value="Unassembled WGS sequence"/>
</dbReference>
<dbReference type="Pfam" id="PF14661">
    <property type="entry name" value="HAUS6_N"/>
    <property type="match status" value="1"/>
</dbReference>
<sequence>MSFNVSFYKNVFLLMQVVPASFECTKHFKKGMFNKPNTSGFIYISHYLLSVYDAKRFQKMVAWPLMNKMDEKRYRMQVKDYLEILASENIDINFPSIFMSHLLQAGGTRFSIIMWKLSEISLRAYLKRKYQITVLHAPNIGDTRDVTQIYLTTINVQKIATISKFYDKTKSTMETFENYMQYKSSDLKRIQTAIFDIQENIEKFVPMLPVSPLIATRLIHTDDTEIIHLWKESIEQNIKILSKKNCILKELKALSSTLDGFISNLCVNHKIFNGSDFPKVNSEILPLCLINHIQHINNGLYMNGCLVFHVLLSILDEALKHVECYLKVDVVPELSNCEQKIIEHCKTIKCMEQVFQKVTTQVSEDLYNVQHSCENKTINHTLETDFSYPMSLETILTSPRFNFSTSKCTDNEKLLKTMCISPLQGKYKHLFRRYKREPCKSPRKLIPKYDLNDSLESFTENWKSPQRQVLICKKNSPSKTKVSPRFSRLFFNNSDSKRKYFKDNNVASTPLLRKSTTPKKSNNQISHKQAVNIDSAMKEIFDLSCKITDVVASLSKS</sequence>
<dbReference type="OrthoDB" id="7596951at2759"/>
<feature type="domain" description="HAUS augmin-like complex subunit 6 N-terminal" evidence="1">
    <location>
        <begin position="20"/>
        <end position="204"/>
    </location>
</feature>
<organism evidence="2 3">
    <name type="scientific">Habropoda laboriosa</name>
    <dbReference type="NCBI Taxonomy" id="597456"/>
    <lineage>
        <taxon>Eukaryota</taxon>
        <taxon>Metazoa</taxon>
        <taxon>Ecdysozoa</taxon>
        <taxon>Arthropoda</taxon>
        <taxon>Hexapoda</taxon>
        <taxon>Insecta</taxon>
        <taxon>Pterygota</taxon>
        <taxon>Neoptera</taxon>
        <taxon>Endopterygota</taxon>
        <taxon>Hymenoptera</taxon>
        <taxon>Apocrita</taxon>
        <taxon>Aculeata</taxon>
        <taxon>Apoidea</taxon>
        <taxon>Anthophila</taxon>
        <taxon>Apidae</taxon>
        <taxon>Habropoda</taxon>
    </lineage>
</organism>
<dbReference type="AlphaFoldDB" id="A0A0L7RJ44"/>
<accession>A0A0L7RJ44</accession>
<protein>
    <recommendedName>
        <fullName evidence="1">HAUS augmin-like complex subunit 6 N-terminal domain-containing protein</fullName>
    </recommendedName>
</protein>
<keyword evidence="3" id="KW-1185">Reference proteome</keyword>
<reference evidence="2 3" key="1">
    <citation type="submission" date="2015-07" db="EMBL/GenBank/DDBJ databases">
        <title>The genome of Habropoda laboriosa.</title>
        <authorList>
            <person name="Pan H."/>
            <person name="Kapheim K."/>
        </authorList>
    </citation>
    <scope>NUCLEOTIDE SEQUENCE [LARGE SCALE GENOMIC DNA]</scope>
    <source>
        <strain evidence="2">0110345459</strain>
    </source>
</reference>